<dbReference type="STRING" id="583355.Caka_0721"/>
<evidence type="ECO:0000256" key="3">
    <source>
        <dbReference type="SAM" id="SignalP"/>
    </source>
</evidence>
<dbReference type="KEGG" id="caa:Caka_0721"/>
<dbReference type="HOGENOM" id="CLU_705850_0_0_0"/>
<evidence type="ECO:0000256" key="2">
    <source>
        <dbReference type="ARBA" id="ARBA00023136"/>
    </source>
</evidence>
<evidence type="ECO:0000259" key="4">
    <source>
        <dbReference type="Pfam" id="PF01103"/>
    </source>
</evidence>
<name>D5EPK8_CORAD</name>
<dbReference type="RefSeq" id="WP_013042469.1">
    <property type="nucleotide sequence ID" value="NC_014008.1"/>
</dbReference>
<proteinExistence type="predicted"/>
<sequence length="435" mass="49843">MTCIRLYRLASAFLLLCATAVLYGQNIYLDQGETEKEKSSFLVPFAFPSETFEFVIGVGGAASGAFDQPQVGFGWGVIGTTNESYGVYLGATNFQLPYTERWFVTPIVSYTRYTKLRSYQDLPNVQFVDASRSGSNESSPDDFLEAPGVDALVDVNFRYLLPIGLGEQTLIHTYYMDRGLIDNRNASGAQAFNPLISGRSYFTFRPYYRNQIYDEDKNSELLSATNGLEFGLEWDNRDFLASPSRGEHIKFAVKRDFGWLNSDSDYWIWEFSASKYFSLPTGDWSRQQVLALNFYTADTPSWDRDAQTGLVTGRAPDYMSPKLGGYNRLRAYPFERFNDRSAIYYGLEYRVIPQWNPLSDIGFIQRWLAPDWWQVVPFAELGRVAPTYDWGRLHTDMKWDVGIGLRFMLKKTVVRVDYAVSEESTVGWVMFDHPF</sequence>
<dbReference type="AlphaFoldDB" id="D5EPK8"/>
<keyword evidence="6" id="KW-1185">Reference proteome</keyword>
<dbReference type="GO" id="GO:0019867">
    <property type="term" value="C:outer membrane"/>
    <property type="evidence" value="ECO:0007669"/>
    <property type="project" value="InterPro"/>
</dbReference>
<feature type="chain" id="PRO_5003070890" description="Bacterial surface antigen (D15) domain-containing protein" evidence="3">
    <location>
        <begin position="24"/>
        <end position="435"/>
    </location>
</feature>
<keyword evidence="3" id="KW-0732">Signal</keyword>
<accession>D5EPK8</accession>
<gene>
    <name evidence="5" type="ordered locus">Caka_0721</name>
</gene>
<dbReference type="Gene3D" id="2.40.160.50">
    <property type="entry name" value="membrane protein fhac: a member of the omp85/tpsb transporter family"/>
    <property type="match status" value="1"/>
</dbReference>
<evidence type="ECO:0000256" key="1">
    <source>
        <dbReference type="ARBA" id="ARBA00004370"/>
    </source>
</evidence>
<keyword evidence="2" id="KW-0472">Membrane</keyword>
<dbReference type="OrthoDB" id="9771071at2"/>
<dbReference type="InterPro" id="IPR000184">
    <property type="entry name" value="Bac_surfAg_D15"/>
</dbReference>
<dbReference type="Proteomes" id="UP000000925">
    <property type="component" value="Chromosome"/>
</dbReference>
<evidence type="ECO:0000313" key="6">
    <source>
        <dbReference type="Proteomes" id="UP000000925"/>
    </source>
</evidence>
<feature type="signal peptide" evidence="3">
    <location>
        <begin position="1"/>
        <end position="23"/>
    </location>
</feature>
<dbReference type="Pfam" id="PF01103">
    <property type="entry name" value="Omp85"/>
    <property type="match status" value="1"/>
</dbReference>
<reference evidence="5 6" key="1">
    <citation type="journal article" date="2010" name="Stand. Genomic Sci.">
        <title>Complete genome sequence of Coraliomargarita akajimensis type strain (04OKA010-24).</title>
        <authorList>
            <person name="Mavromatis K."/>
            <person name="Abt B."/>
            <person name="Brambilla E."/>
            <person name="Lapidus A."/>
            <person name="Copeland A."/>
            <person name="Deshpande S."/>
            <person name="Nolan M."/>
            <person name="Lucas S."/>
            <person name="Tice H."/>
            <person name="Cheng J.F."/>
            <person name="Han C."/>
            <person name="Detter J.C."/>
            <person name="Woyke T."/>
            <person name="Goodwin L."/>
            <person name="Pitluck S."/>
            <person name="Held B."/>
            <person name="Brettin T."/>
            <person name="Tapia R."/>
            <person name="Ivanova N."/>
            <person name="Mikhailova N."/>
            <person name="Pati A."/>
            <person name="Liolios K."/>
            <person name="Chen A."/>
            <person name="Palaniappan K."/>
            <person name="Land M."/>
            <person name="Hauser L."/>
            <person name="Chang Y.J."/>
            <person name="Jeffries C.D."/>
            <person name="Rohde M."/>
            <person name="Goker M."/>
            <person name="Bristow J."/>
            <person name="Eisen J.A."/>
            <person name="Markowitz V."/>
            <person name="Hugenholtz P."/>
            <person name="Klenk H.P."/>
            <person name="Kyrpides N.C."/>
        </authorList>
    </citation>
    <scope>NUCLEOTIDE SEQUENCE [LARGE SCALE GENOMIC DNA]</scope>
    <source>
        <strain evidence="6">DSM 45221 / IAM 15411 / JCM 23193 / KCTC 12865</strain>
    </source>
</reference>
<dbReference type="eggNOG" id="COG4775">
    <property type="taxonomic scope" value="Bacteria"/>
</dbReference>
<feature type="domain" description="Bacterial surface antigen (D15)" evidence="4">
    <location>
        <begin position="92"/>
        <end position="420"/>
    </location>
</feature>
<protein>
    <recommendedName>
        <fullName evidence="4">Bacterial surface antigen (D15) domain-containing protein</fullName>
    </recommendedName>
</protein>
<comment type="subcellular location">
    <subcellularLocation>
        <location evidence="1">Membrane</location>
    </subcellularLocation>
</comment>
<evidence type="ECO:0000313" key="5">
    <source>
        <dbReference type="EMBL" id="ADE53745.1"/>
    </source>
</evidence>
<dbReference type="EMBL" id="CP001998">
    <property type="protein sequence ID" value="ADE53745.1"/>
    <property type="molecule type" value="Genomic_DNA"/>
</dbReference>
<organism evidence="5 6">
    <name type="scientific">Coraliomargarita akajimensis (strain DSM 45221 / IAM 15411 / JCM 23193 / KCTC 12865 / 04OKA010-24)</name>
    <dbReference type="NCBI Taxonomy" id="583355"/>
    <lineage>
        <taxon>Bacteria</taxon>
        <taxon>Pseudomonadati</taxon>
        <taxon>Verrucomicrobiota</taxon>
        <taxon>Opitutia</taxon>
        <taxon>Puniceicoccales</taxon>
        <taxon>Coraliomargaritaceae</taxon>
        <taxon>Coraliomargarita</taxon>
    </lineage>
</organism>